<proteinExistence type="predicted"/>
<dbReference type="InterPro" id="IPR001647">
    <property type="entry name" value="HTH_TetR"/>
</dbReference>
<evidence type="ECO:0000313" key="4">
    <source>
        <dbReference type="EMBL" id="XBX82662.1"/>
    </source>
</evidence>
<name>A0AAU7W858_9MICO</name>
<dbReference type="Pfam" id="PF00440">
    <property type="entry name" value="TetR_N"/>
    <property type="match status" value="1"/>
</dbReference>
<sequence>MGNREKLRAAARECLLTIGYERTTVRHLVAASGANQASINYHFGSKEQLLTEVLQELNREWGDVLFAALAAGPAEPGGTAQPAEAGGESRPADHEALWGRVIDSIRENRALWFVNFESLSSAYVDEEIRAMIADGQRVARQALARAFDGPAAPDDPAAAEAAEAAGARYYATLVGVAAQWLIDPDAAPTARQIAAAAPAR</sequence>
<dbReference type="InterPro" id="IPR023772">
    <property type="entry name" value="DNA-bd_HTH_TetR-type_CS"/>
</dbReference>
<accession>A0AAU7W858</accession>
<evidence type="ECO:0000259" key="3">
    <source>
        <dbReference type="PROSITE" id="PS50977"/>
    </source>
</evidence>
<dbReference type="InterPro" id="IPR050109">
    <property type="entry name" value="HTH-type_TetR-like_transc_reg"/>
</dbReference>
<dbReference type="Gene3D" id="1.10.357.10">
    <property type="entry name" value="Tetracycline Repressor, domain 2"/>
    <property type="match status" value="1"/>
</dbReference>
<feature type="DNA-binding region" description="H-T-H motif" evidence="2">
    <location>
        <begin position="24"/>
        <end position="43"/>
    </location>
</feature>
<dbReference type="SUPFAM" id="SSF48498">
    <property type="entry name" value="Tetracyclin repressor-like, C-terminal domain"/>
    <property type="match status" value="1"/>
</dbReference>
<dbReference type="AlphaFoldDB" id="A0AAU7W858"/>
<dbReference type="PROSITE" id="PS01081">
    <property type="entry name" value="HTH_TETR_1"/>
    <property type="match status" value="1"/>
</dbReference>
<dbReference type="PANTHER" id="PTHR30055">
    <property type="entry name" value="HTH-TYPE TRANSCRIPTIONAL REGULATOR RUTR"/>
    <property type="match status" value="1"/>
</dbReference>
<dbReference type="GO" id="GO:0003700">
    <property type="term" value="F:DNA-binding transcription factor activity"/>
    <property type="evidence" value="ECO:0007669"/>
    <property type="project" value="TreeGrafter"/>
</dbReference>
<evidence type="ECO:0000256" key="1">
    <source>
        <dbReference type="ARBA" id="ARBA00023125"/>
    </source>
</evidence>
<keyword evidence="1 2" id="KW-0238">DNA-binding</keyword>
<dbReference type="PROSITE" id="PS50977">
    <property type="entry name" value="HTH_TETR_2"/>
    <property type="match status" value="1"/>
</dbReference>
<dbReference type="InterPro" id="IPR009057">
    <property type="entry name" value="Homeodomain-like_sf"/>
</dbReference>
<dbReference type="RefSeq" id="WP_350348678.1">
    <property type="nucleotide sequence ID" value="NZ_CP158374.1"/>
</dbReference>
<gene>
    <name evidence="4" type="ORF">ABIQ69_01740</name>
</gene>
<dbReference type="SUPFAM" id="SSF46689">
    <property type="entry name" value="Homeodomain-like"/>
    <property type="match status" value="1"/>
</dbReference>
<reference evidence="4" key="1">
    <citation type="submission" date="2024-05" db="EMBL/GenBank/DDBJ databases">
        <authorList>
            <person name="Yu L."/>
        </authorList>
    </citation>
    <scope>NUCLEOTIDE SEQUENCE</scope>
    <source>
        <strain evidence="4">G08B096</strain>
    </source>
</reference>
<dbReference type="PANTHER" id="PTHR30055:SF219">
    <property type="entry name" value="TRANSCRIPTIONAL REGULATORY PROTEIN"/>
    <property type="match status" value="1"/>
</dbReference>
<organism evidence="4">
    <name type="scientific">Agromyces sp. G08B096</name>
    <dbReference type="NCBI Taxonomy" id="3156399"/>
    <lineage>
        <taxon>Bacteria</taxon>
        <taxon>Bacillati</taxon>
        <taxon>Actinomycetota</taxon>
        <taxon>Actinomycetes</taxon>
        <taxon>Micrococcales</taxon>
        <taxon>Microbacteriaceae</taxon>
        <taxon>Agromyces</taxon>
    </lineage>
</organism>
<feature type="domain" description="HTH tetR-type" evidence="3">
    <location>
        <begin position="1"/>
        <end position="61"/>
    </location>
</feature>
<protein>
    <submittedName>
        <fullName evidence="4">Helix-turn-helix domain-containing protein</fullName>
    </submittedName>
</protein>
<dbReference type="GO" id="GO:0000976">
    <property type="term" value="F:transcription cis-regulatory region binding"/>
    <property type="evidence" value="ECO:0007669"/>
    <property type="project" value="TreeGrafter"/>
</dbReference>
<dbReference type="InterPro" id="IPR036271">
    <property type="entry name" value="Tet_transcr_reg_TetR-rel_C_sf"/>
</dbReference>
<dbReference type="EMBL" id="CP158374">
    <property type="protein sequence ID" value="XBX82662.1"/>
    <property type="molecule type" value="Genomic_DNA"/>
</dbReference>
<evidence type="ECO:0000256" key="2">
    <source>
        <dbReference type="PROSITE-ProRule" id="PRU00335"/>
    </source>
</evidence>